<feature type="transmembrane region" description="Helical" evidence="1">
    <location>
        <begin position="12"/>
        <end position="31"/>
    </location>
</feature>
<gene>
    <name evidence="2" type="ORF">M404DRAFT_597179</name>
</gene>
<reference evidence="3" key="2">
    <citation type="submission" date="2015-01" db="EMBL/GenBank/DDBJ databases">
        <title>Evolutionary Origins and Diversification of the Mycorrhizal Mutualists.</title>
        <authorList>
            <consortium name="DOE Joint Genome Institute"/>
            <consortium name="Mycorrhizal Genomics Consortium"/>
            <person name="Kohler A."/>
            <person name="Kuo A."/>
            <person name="Nagy L.G."/>
            <person name="Floudas D."/>
            <person name="Copeland A."/>
            <person name="Barry K.W."/>
            <person name="Cichocki N."/>
            <person name="Veneault-Fourrey C."/>
            <person name="LaButti K."/>
            <person name="Lindquist E.A."/>
            <person name="Lipzen A."/>
            <person name="Lundell T."/>
            <person name="Morin E."/>
            <person name="Murat C."/>
            <person name="Riley R."/>
            <person name="Ohm R."/>
            <person name="Sun H."/>
            <person name="Tunlid A."/>
            <person name="Henrissat B."/>
            <person name="Grigoriev I.V."/>
            <person name="Hibbett D.S."/>
            <person name="Martin F."/>
        </authorList>
    </citation>
    <scope>NUCLEOTIDE SEQUENCE [LARGE SCALE GENOMIC DNA]</scope>
    <source>
        <strain evidence="3">Marx 270</strain>
    </source>
</reference>
<keyword evidence="3" id="KW-1185">Reference proteome</keyword>
<dbReference type="AlphaFoldDB" id="A0A0C3P8D4"/>
<accession>A0A0C3P8D4</accession>
<dbReference type="EMBL" id="KN831973">
    <property type="protein sequence ID" value="KIO03966.1"/>
    <property type="molecule type" value="Genomic_DNA"/>
</dbReference>
<reference evidence="2 3" key="1">
    <citation type="submission" date="2014-04" db="EMBL/GenBank/DDBJ databases">
        <authorList>
            <consortium name="DOE Joint Genome Institute"/>
            <person name="Kuo A."/>
            <person name="Kohler A."/>
            <person name="Costa M.D."/>
            <person name="Nagy L.G."/>
            <person name="Floudas D."/>
            <person name="Copeland A."/>
            <person name="Barry K.W."/>
            <person name="Cichocki N."/>
            <person name="Veneault-Fourrey C."/>
            <person name="LaButti K."/>
            <person name="Lindquist E.A."/>
            <person name="Lipzen A."/>
            <person name="Lundell T."/>
            <person name="Morin E."/>
            <person name="Murat C."/>
            <person name="Sun H."/>
            <person name="Tunlid A."/>
            <person name="Henrissat B."/>
            <person name="Grigoriev I.V."/>
            <person name="Hibbett D.S."/>
            <person name="Martin F."/>
            <person name="Nordberg H.P."/>
            <person name="Cantor M.N."/>
            <person name="Hua S.X."/>
        </authorList>
    </citation>
    <scope>NUCLEOTIDE SEQUENCE [LARGE SCALE GENOMIC DNA]</scope>
    <source>
        <strain evidence="2 3">Marx 270</strain>
    </source>
</reference>
<protein>
    <submittedName>
        <fullName evidence="2">Uncharacterized protein</fullName>
    </submittedName>
</protein>
<organism evidence="2 3">
    <name type="scientific">Pisolithus tinctorius Marx 270</name>
    <dbReference type="NCBI Taxonomy" id="870435"/>
    <lineage>
        <taxon>Eukaryota</taxon>
        <taxon>Fungi</taxon>
        <taxon>Dikarya</taxon>
        <taxon>Basidiomycota</taxon>
        <taxon>Agaricomycotina</taxon>
        <taxon>Agaricomycetes</taxon>
        <taxon>Agaricomycetidae</taxon>
        <taxon>Boletales</taxon>
        <taxon>Sclerodermatineae</taxon>
        <taxon>Pisolithaceae</taxon>
        <taxon>Pisolithus</taxon>
    </lineage>
</organism>
<dbReference type="HOGENOM" id="CLU_2484228_0_0_1"/>
<keyword evidence="1" id="KW-0812">Transmembrane</keyword>
<proteinExistence type="predicted"/>
<dbReference type="Proteomes" id="UP000054217">
    <property type="component" value="Unassembled WGS sequence"/>
</dbReference>
<evidence type="ECO:0000313" key="2">
    <source>
        <dbReference type="EMBL" id="KIO03966.1"/>
    </source>
</evidence>
<dbReference type="InParanoid" id="A0A0C3P8D4"/>
<evidence type="ECO:0000313" key="3">
    <source>
        <dbReference type="Proteomes" id="UP000054217"/>
    </source>
</evidence>
<name>A0A0C3P8D4_PISTI</name>
<keyword evidence="1" id="KW-1133">Transmembrane helix</keyword>
<evidence type="ECO:0000256" key="1">
    <source>
        <dbReference type="SAM" id="Phobius"/>
    </source>
</evidence>
<sequence length="87" mass="10090">MKDQGGSLSSTAVRTTVTASITLLQGGALYVRFWMCGMLTRNSSCTFRIRLFSSRYGSLLRTSRPWIREFPKTCFCYYWGDSFHMFF</sequence>
<keyword evidence="1" id="KW-0472">Membrane</keyword>